<dbReference type="Proteomes" id="UP001287356">
    <property type="component" value="Unassembled WGS sequence"/>
</dbReference>
<keyword evidence="3" id="KW-1185">Reference proteome</keyword>
<reference evidence="2" key="2">
    <citation type="submission" date="2023-06" db="EMBL/GenBank/DDBJ databases">
        <authorList>
            <consortium name="Lawrence Berkeley National Laboratory"/>
            <person name="Haridas S."/>
            <person name="Hensen N."/>
            <person name="Bonometti L."/>
            <person name="Westerberg I."/>
            <person name="Brannstrom I.O."/>
            <person name="Guillou S."/>
            <person name="Cros-Aarteil S."/>
            <person name="Calhoun S."/>
            <person name="Kuo A."/>
            <person name="Mondo S."/>
            <person name="Pangilinan J."/>
            <person name="Riley R."/>
            <person name="Labutti K."/>
            <person name="Andreopoulos B."/>
            <person name="Lipzen A."/>
            <person name="Chen C."/>
            <person name="Yanf M."/>
            <person name="Daum C."/>
            <person name="Ng V."/>
            <person name="Clum A."/>
            <person name="Steindorff A."/>
            <person name="Ohm R."/>
            <person name="Martin F."/>
            <person name="Silar P."/>
            <person name="Natvig D."/>
            <person name="Lalanne C."/>
            <person name="Gautier V."/>
            <person name="Ament-Velasquez S.L."/>
            <person name="Kruys A."/>
            <person name="Hutchinson M.I."/>
            <person name="Powell A.J."/>
            <person name="Barry K."/>
            <person name="Miller A.N."/>
            <person name="Grigoriev I.V."/>
            <person name="Debuchy R."/>
            <person name="Gladieux P."/>
            <person name="Thoren M.H."/>
            <person name="Johannesson H."/>
        </authorList>
    </citation>
    <scope>NUCLEOTIDE SEQUENCE</scope>
    <source>
        <strain evidence="2">CBS 958.72</strain>
    </source>
</reference>
<gene>
    <name evidence="2" type="ORF">B0T24DRAFT_411689</name>
</gene>
<feature type="compositionally biased region" description="Pro residues" evidence="1">
    <location>
        <begin position="102"/>
        <end position="114"/>
    </location>
</feature>
<feature type="compositionally biased region" description="Acidic residues" evidence="1">
    <location>
        <begin position="32"/>
        <end position="41"/>
    </location>
</feature>
<evidence type="ECO:0000313" key="2">
    <source>
        <dbReference type="EMBL" id="KAK3366071.1"/>
    </source>
</evidence>
<dbReference type="AlphaFoldDB" id="A0AAE0N075"/>
<dbReference type="EMBL" id="JAULSN010000008">
    <property type="protein sequence ID" value="KAK3366071.1"/>
    <property type="molecule type" value="Genomic_DNA"/>
</dbReference>
<name>A0AAE0N075_9PEZI</name>
<proteinExistence type="predicted"/>
<feature type="compositionally biased region" description="Low complexity" evidence="1">
    <location>
        <begin position="172"/>
        <end position="185"/>
    </location>
</feature>
<feature type="compositionally biased region" description="Low complexity" evidence="1">
    <location>
        <begin position="1"/>
        <end position="22"/>
    </location>
</feature>
<comment type="caution">
    <text evidence="2">The sequence shown here is derived from an EMBL/GenBank/DDBJ whole genome shotgun (WGS) entry which is preliminary data.</text>
</comment>
<reference evidence="2" key="1">
    <citation type="journal article" date="2023" name="Mol. Phylogenet. Evol.">
        <title>Genome-scale phylogeny and comparative genomics of the fungal order Sordariales.</title>
        <authorList>
            <person name="Hensen N."/>
            <person name="Bonometti L."/>
            <person name="Westerberg I."/>
            <person name="Brannstrom I.O."/>
            <person name="Guillou S."/>
            <person name="Cros-Aarteil S."/>
            <person name="Calhoun S."/>
            <person name="Haridas S."/>
            <person name="Kuo A."/>
            <person name="Mondo S."/>
            <person name="Pangilinan J."/>
            <person name="Riley R."/>
            <person name="LaButti K."/>
            <person name="Andreopoulos B."/>
            <person name="Lipzen A."/>
            <person name="Chen C."/>
            <person name="Yan M."/>
            <person name="Daum C."/>
            <person name="Ng V."/>
            <person name="Clum A."/>
            <person name="Steindorff A."/>
            <person name="Ohm R.A."/>
            <person name="Martin F."/>
            <person name="Silar P."/>
            <person name="Natvig D.O."/>
            <person name="Lalanne C."/>
            <person name="Gautier V."/>
            <person name="Ament-Velasquez S.L."/>
            <person name="Kruys A."/>
            <person name="Hutchinson M.I."/>
            <person name="Powell A.J."/>
            <person name="Barry K."/>
            <person name="Miller A.N."/>
            <person name="Grigoriev I.V."/>
            <person name="Debuchy R."/>
            <person name="Gladieux P."/>
            <person name="Hiltunen Thoren M."/>
            <person name="Johannesson H."/>
        </authorList>
    </citation>
    <scope>NUCLEOTIDE SEQUENCE</scope>
    <source>
        <strain evidence="2">CBS 958.72</strain>
    </source>
</reference>
<feature type="region of interest" description="Disordered" evidence="1">
    <location>
        <begin position="1"/>
        <end position="134"/>
    </location>
</feature>
<feature type="compositionally biased region" description="Acidic residues" evidence="1">
    <location>
        <begin position="64"/>
        <end position="79"/>
    </location>
</feature>
<sequence>MPVSTRSAARPPSRASRDSWPPTQLRLQPSVDGDDSEIEDLDLSKMDEDPLTFFLTPAPSSYGEGDDGMDFEMDFDAGIEDAKHPPPIVRSVSPSSLDGLSRPPPRSPTPPRPSSTPDLDQDLSPTPEDFDDDVQAAAKARVHSFRFPLLLKDLAVGKPRVQAKRGSGYTDSSPSLASPSSPRGSGQRQSAARPSPRIGHGTGSRRGRSRVVSSSYLSPHSWREPSPDVWSIEEETEEDINSELGDSVTGEGNTESTTKAVASSIPFAKVQKRVRFILPAENEESDMHY</sequence>
<organism evidence="2 3">
    <name type="scientific">Lasiosphaeria ovina</name>
    <dbReference type="NCBI Taxonomy" id="92902"/>
    <lineage>
        <taxon>Eukaryota</taxon>
        <taxon>Fungi</taxon>
        <taxon>Dikarya</taxon>
        <taxon>Ascomycota</taxon>
        <taxon>Pezizomycotina</taxon>
        <taxon>Sordariomycetes</taxon>
        <taxon>Sordariomycetidae</taxon>
        <taxon>Sordariales</taxon>
        <taxon>Lasiosphaeriaceae</taxon>
        <taxon>Lasiosphaeria</taxon>
    </lineage>
</organism>
<feature type="compositionally biased region" description="Polar residues" evidence="1">
    <location>
        <begin position="250"/>
        <end position="260"/>
    </location>
</feature>
<evidence type="ECO:0000313" key="3">
    <source>
        <dbReference type="Proteomes" id="UP001287356"/>
    </source>
</evidence>
<protein>
    <submittedName>
        <fullName evidence="2">Uncharacterized protein</fullName>
    </submittedName>
</protein>
<feature type="compositionally biased region" description="Acidic residues" evidence="1">
    <location>
        <begin position="231"/>
        <end position="241"/>
    </location>
</feature>
<accession>A0AAE0N075</accession>
<feature type="region of interest" description="Disordered" evidence="1">
    <location>
        <begin position="159"/>
        <end position="260"/>
    </location>
</feature>
<evidence type="ECO:0000256" key="1">
    <source>
        <dbReference type="SAM" id="MobiDB-lite"/>
    </source>
</evidence>